<dbReference type="PANTHER" id="PTHR41260:SF1">
    <property type="entry name" value="PROTEIN ECSC"/>
    <property type="match status" value="1"/>
</dbReference>
<dbReference type="AlphaFoldDB" id="A0A0P1G137"/>
<proteinExistence type="predicted"/>
<dbReference type="PANTHER" id="PTHR41260">
    <property type="entry name" value="PROTEIN ECSC"/>
    <property type="match status" value="1"/>
</dbReference>
<dbReference type="InterPro" id="IPR024787">
    <property type="entry name" value="EcsC"/>
</dbReference>
<dbReference type="OrthoDB" id="7569638at2"/>
<name>A0A0P1G137_9RHOB</name>
<dbReference type="STRING" id="928856.SAMN04488049_103387"/>
<sequence length="260" mass="27322">MVQTDAEILITQQALDPSAIEAELDALAKRYRSAGRHGVQLMNALGTKAEAALTRLPSPARGAIEKAIRQALLLSLHGAGHSRRLWPVQPEGWSRVVTAGLGAFGGATGLPGALVELPLTTTVLLRSIQDVAAEHGFDPDSEPVRFDVLEVFSSAGPLRHDDGVDTAFVTQRLGLAAGGLDALVSLVAPRMAVAFGPKVAAQMVPVIGAVAGSSLNFAYAGYYRDMAHVHFGLRKLALEADEEHEAMRARLAIKLSGPAG</sequence>
<organism evidence="1 2">
    <name type="scientific">Tritonibacter multivorans</name>
    <dbReference type="NCBI Taxonomy" id="928856"/>
    <lineage>
        <taxon>Bacteria</taxon>
        <taxon>Pseudomonadati</taxon>
        <taxon>Pseudomonadota</taxon>
        <taxon>Alphaproteobacteria</taxon>
        <taxon>Rhodobacterales</taxon>
        <taxon>Paracoccaceae</taxon>
        <taxon>Tritonibacter</taxon>
    </lineage>
</organism>
<evidence type="ECO:0000313" key="1">
    <source>
        <dbReference type="EMBL" id="CUH75459.1"/>
    </source>
</evidence>
<dbReference type="Pfam" id="PF12787">
    <property type="entry name" value="EcsC"/>
    <property type="match status" value="1"/>
</dbReference>
<evidence type="ECO:0000313" key="2">
    <source>
        <dbReference type="Proteomes" id="UP000052022"/>
    </source>
</evidence>
<dbReference type="EMBL" id="CYSD01000012">
    <property type="protein sequence ID" value="CUH75459.1"/>
    <property type="molecule type" value="Genomic_DNA"/>
</dbReference>
<reference evidence="1 2" key="1">
    <citation type="submission" date="2015-09" db="EMBL/GenBank/DDBJ databases">
        <authorList>
            <consortium name="Swine Surveillance"/>
        </authorList>
    </citation>
    <scope>NUCLEOTIDE SEQUENCE [LARGE SCALE GENOMIC DNA]</scope>
    <source>
        <strain evidence="1 2">CECT 7557</strain>
    </source>
</reference>
<gene>
    <name evidence="1" type="ORF">TRM7557_00397</name>
</gene>
<protein>
    <submittedName>
        <fullName evidence="1">EcsC protein family protein</fullName>
    </submittedName>
</protein>
<keyword evidence="2" id="KW-1185">Reference proteome</keyword>
<dbReference type="RefSeq" id="WP_058288536.1">
    <property type="nucleotide sequence ID" value="NZ_CYSD01000012.1"/>
</dbReference>
<dbReference type="Proteomes" id="UP000052022">
    <property type="component" value="Unassembled WGS sequence"/>
</dbReference>
<accession>A0A0P1G137</accession>